<feature type="coiled-coil region" evidence="16">
    <location>
        <begin position="171"/>
        <end position="205"/>
    </location>
</feature>
<dbReference type="EMBL" id="CP047593">
    <property type="protein sequence ID" value="QHI70293.1"/>
    <property type="molecule type" value="Genomic_DNA"/>
</dbReference>
<comment type="similarity">
    <text evidence="3">Belongs to the etk/wzc family.</text>
</comment>
<evidence type="ECO:0000256" key="7">
    <source>
        <dbReference type="ARBA" id="ARBA00022679"/>
    </source>
</evidence>
<keyword evidence="16" id="KW-0175">Coiled coil</keyword>
<keyword evidence="14" id="KW-0829">Tyrosine-protein kinase</keyword>
<dbReference type="InterPro" id="IPR025669">
    <property type="entry name" value="AAA_dom"/>
</dbReference>
<evidence type="ECO:0000259" key="18">
    <source>
        <dbReference type="Pfam" id="PF02706"/>
    </source>
</evidence>
<evidence type="ECO:0000259" key="20">
    <source>
        <dbReference type="Pfam" id="PF13807"/>
    </source>
</evidence>
<evidence type="ECO:0000256" key="2">
    <source>
        <dbReference type="ARBA" id="ARBA00007316"/>
    </source>
</evidence>
<comment type="similarity">
    <text evidence="2">Belongs to the CpsD/CapB family.</text>
</comment>
<comment type="subcellular location">
    <subcellularLocation>
        <location evidence="1">Cell inner membrane</location>
        <topology evidence="1">Multi-pass membrane protein</topology>
    </subcellularLocation>
</comment>
<feature type="domain" description="AAA" evidence="19">
    <location>
        <begin position="508"/>
        <end position="643"/>
    </location>
</feature>
<dbReference type="Gene3D" id="3.40.50.300">
    <property type="entry name" value="P-loop containing nucleotide triphosphate hydrolases"/>
    <property type="match status" value="1"/>
</dbReference>
<proteinExistence type="inferred from homology"/>
<dbReference type="EC" id="2.7.10.2" evidence="4"/>
<feature type="domain" description="Polysaccharide chain length determinant N-terminal" evidence="18">
    <location>
        <begin position="13"/>
        <end position="101"/>
    </location>
</feature>
<feature type="transmembrane region" description="Helical" evidence="17">
    <location>
        <begin position="26"/>
        <end position="44"/>
    </location>
</feature>
<evidence type="ECO:0000256" key="17">
    <source>
        <dbReference type="SAM" id="Phobius"/>
    </source>
</evidence>
<evidence type="ECO:0000256" key="14">
    <source>
        <dbReference type="ARBA" id="ARBA00023137"/>
    </source>
</evidence>
<dbReference type="RefSeq" id="WP_160629470.1">
    <property type="nucleotide sequence ID" value="NZ_CP047593.1"/>
</dbReference>
<evidence type="ECO:0000256" key="12">
    <source>
        <dbReference type="ARBA" id="ARBA00022989"/>
    </source>
</evidence>
<keyword evidence="22" id="KW-1185">Reference proteome</keyword>
<keyword evidence="13 17" id="KW-0472">Membrane</keyword>
<reference evidence="21 22" key="1">
    <citation type="submission" date="2020-01" db="EMBL/GenBank/DDBJ databases">
        <title>Ponticoccus aerotolerans gen. nov., sp. nov., an anaerobic bacterium and proposal of Ponticoccusceae fam. nov., Ponticoccusles ord. nov. and Ponticoccuse classis nov. in the phylum Kiritimatiellaeota.</title>
        <authorList>
            <person name="Zhou L.Y."/>
            <person name="Du Z.J."/>
        </authorList>
    </citation>
    <scope>NUCLEOTIDE SEQUENCE [LARGE SCALE GENOMIC DNA]</scope>
    <source>
        <strain evidence="21 22">S-5007</strain>
    </source>
</reference>
<keyword evidence="5" id="KW-1003">Cell membrane</keyword>
<evidence type="ECO:0000256" key="1">
    <source>
        <dbReference type="ARBA" id="ARBA00004429"/>
    </source>
</evidence>
<keyword evidence="10 21" id="KW-0418">Kinase</keyword>
<keyword evidence="7 21" id="KW-0808">Transferase</keyword>
<dbReference type="GO" id="GO:0004715">
    <property type="term" value="F:non-membrane spanning protein tyrosine kinase activity"/>
    <property type="evidence" value="ECO:0007669"/>
    <property type="project" value="UniProtKB-EC"/>
</dbReference>
<evidence type="ECO:0000256" key="9">
    <source>
        <dbReference type="ARBA" id="ARBA00022741"/>
    </source>
</evidence>
<keyword evidence="9" id="KW-0547">Nucleotide-binding</keyword>
<organism evidence="21 22">
    <name type="scientific">Tichowtungia aerotolerans</name>
    <dbReference type="NCBI Taxonomy" id="2697043"/>
    <lineage>
        <taxon>Bacteria</taxon>
        <taxon>Pseudomonadati</taxon>
        <taxon>Kiritimatiellota</taxon>
        <taxon>Tichowtungiia</taxon>
        <taxon>Tichowtungiales</taxon>
        <taxon>Tichowtungiaceae</taxon>
        <taxon>Tichowtungia</taxon>
    </lineage>
</organism>
<dbReference type="PANTHER" id="PTHR32309:SF13">
    <property type="entry name" value="FERRIC ENTEROBACTIN TRANSPORT PROTEIN FEPE"/>
    <property type="match status" value="1"/>
</dbReference>
<dbReference type="Pfam" id="PF02706">
    <property type="entry name" value="Wzz"/>
    <property type="match status" value="1"/>
</dbReference>
<evidence type="ECO:0000256" key="6">
    <source>
        <dbReference type="ARBA" id="ARBA00022519"/>
    </source>
</evidence>
<dbReference type="SUPFAM" id="SSF52540">
    <property type="entry name" value="P-loop containing nucleoside triphosphate hydrolases"/>
    <property type="match status" value="1"/>
</dbReference>
<keyword evidence="11" id="KW-0067">ATP-binding</keyword>
<dbReference type="GO" id="GO:0005524">
    <property type="term" value="F:ATP binding"/>
    <property type="evidence" value="ECO:0007669"/>
    <property type="project" value="UniProtKB-KW"/>
</dbReference>
<dbReference type="Pfam" id="PF13807">
    <property type="entry name" value="GNVR"/>
    <property type="match status" value="1"/>
</dbReference>
<dbReference type="AlphaFoldDB" id="A0A6P1MB10"/>
<comment type="catalytic activity">
    <reaction evidence="15">
        <text>L-tyrosyl-[protein] + ATP = O-phospho-L-tyrosyl-[protein] + ADP + H(+)</text>
        <dbReference type="Rhea" id="RHEA:10596"/>
        <dbReference type="Rhea" id="RHEA-COMP:10136"/>
        <dbReference type="Rhea" id="RHEA-COMP:20101"/>
        <dbReference type="ChEBI" id="CHEBI:15378"/>
        <dbReference type="ChEBI" id="CHEBI:30616"/>
        <dbReference type="ChEBI" id="CHEBI:46858"/>
        <dbReference type="ChEBI" id="CHEBI:61978"/>
        <dbReference type="ChEBI" id="CHEBI:456216"/>
        <dbReference type="EC" id="2.7.10.2"/>
    </reaction>
</comment>
<dbReference type="InterPro" id="IPR032807">
    <property type="entry name" value="GNVR"/>
</dbReference>
<feature type="transmembrane region" description="Helical" evidence="17">
    <location>
        <begin position="413"/>
        <end position="435"/>
    </location>
</feature>
<evidence type="ECO:0000256" key="11">
    <source>
        <dbReference type="ARBA" id="ARBA00022840"/>
    </source>
</evidence>
<evidence type="ECO:0000256" key="10">
    <source>
        <dbReference type="ARBA" id="ARBA00022777"/>
    </source>
</evidence>
<evidence type="ECO:0000256" key="16">
    <source>
        <dbReference type="SAM" id="Coils"/>
    </source>
</evidence>
<evidence type="ECO:0000313" key="22">
    <source>
        <dbReference type="Proteomes" id="UP000464954"/>
    </source>
</evidence>
<evidence type="ECO:0000256" key="15">
    <source>
        <dbReference type="ARBA" id="ARBA00051245"/>
    </source>
</evidence>
<dbReference type="CDD" id="cd05387">
    <property type="entry name" value="BY-kinase"/>
    <property type="match status" value="1"/>
</dbReference>
<gene>
    <name evidence="21" type="ORF">GT409_12860</name>
</gene>
<evidence type="ECO:0000256" key="13">
    <source>
        <dbReference type="ARBA" id="ARBA00023136"/>
    </source>
</evidence>
<keyword evidence="8 17" id="KW-0812">Transmembrane</keyword>
<keyword evidence="12 17" id="KW-1133">Transmembrane helix</keyword>
<keyword evidence="6" id="KW-0997">Cell inner membrane</keyword>
<evidence type="ECO:0000256" key="3">
    <source>
        <dbReference type="ARBA" id="ARBA00008883"/>
    </source>
</evidence>
<feature type="coiled-coil region" evidence="16">
    <location>
        <begin position="336"/>
        <end position="381"/>
    </location>
</feature>
<dbReference type="KEGG" id="taer:GT409_12860"/>
<protein>
    <recommendedName>
        <fullName evidence="4">non-specific protein-tyrosine kinase</fullName>
        <ecNumber evidence="4">2.7.10.2</ecNumber>
    </recommendedName>
</protein>
<sequence>MNENQSKETTLHFLDYWRVIRSRKEIVLAVLFLVVITGTVYTFTLPKIYAAEARIEVNNDNVNLDPFSYSPMDGSRYDPYFLRTQYEIIKSKPILYEVINRLNLQEAWGKDGQNVPKEKAYKILFSSLDVAQSRDTSLIALRARRQDPREAMRIANTLADVYRDQRLDLKYKEMTRSIDALRRELENQQEKVDTAEQQVEELREKLGITVLSEGVDGGSASIEKLRLQQLEGDRVSARVDMLVQKARYEQLEAMSNDDLLTASAYLASDPFVESMRTEIKNLDVQLSSLLENYGVNHPEVKQAKAARDELMGKLAQALDGIKKGVKAQYVISKSKFDALEEELRGAQSEDRQSQREKLLPFNKAQRELDLQRSLLDALKARLAQEGITLKVPRTPVEIVDAAEESNRPVSPNLFLNMLLSIFVGLGAGVGLAYFIEYLDTSIKTADDVERWVDLPVLGLIPQKVRPLIEEGPDSDHAEGYRVLRTNMSFTDAGGPTKGAFAVLSGGAGEGKSTTAFNLAYVCAQQGEKVLLVDADLRRPVQHTILGVSNRFGLTNVLLRDVPVEETIKTTSVPNLHFLPSGRLPRTSLGVLDPKRIGELVSSLKSKYDVVIFDTPPLVGISDSAVIAKEVDGIIMVVQYRKYPRDMIIRAKQMLDTLGVEQVGVVLNNINIMRDDYYYYYHSYYSNYYYYRSDESLPAGSPEHSES</sequence>
<dbReference type="InterPro" id="IPR005702">
    <property type="entry name" value="Wzc-like_C"/>
</dbReference>
<accession>A0A6P1MB10</accession>
<evidence type="ECO:0000259" key="19">
    <source>
        <dbReference type="Pfam" id="PF13614"/>
    </source>
</evidence>
<dbReference type="InterPro" id="IPR050445">
    <property type="entry name" value="Bact_polysacc_biosynth/exp"/>
</dbReference>
<dbReference type="NCBIfam" id="TIGR01007">
    <property type="entry name" value="eps_fam"/>
    <property type="match status" value="1"/>
</dbReference>
<evidence type="ECO:0000313" key="21">
    <source>
        <dbReference type="EMBL" id="QHI70293.1"/>
    </source>
</evidence>
<evidence type="ECO:0000256" key="5">
    <source>
        <dbReference type="ARBA" id="ARBA00022475"/>
    </source>
</evidence>
<dbReference type="GO" id="GO:0005886">
    <property type="term" value="C:plasma membrane"/>
    <property type="evidence" value="ECO:0007669"/>
    <property type="project" value="UniProtKB-SubCell"/>
</dbReference>
<dbReference type="InterPro" id="IPR027417">
    <property type="entry name" value="P-loop_NTPase"/>
</dbReference>
<dbReference type="Pfam" id="PF13614">
    <property type="entry name" value="AAA_31"/>
    <property type="match status" value="1"/>
</dbReference>
<dbReference type="Proteomes" id="UP000464954">
    <property type="component" value="Chromosome"/>
</dbReference>
<dbReference type="InterPro" id="IPR003856">
    <property type="entry name" value="LPS_length_determ_N"/>
</dbReference>
<dbReference type="PANTHER" id="PTHR32309">
    <property type="entry name" value="TYROSINE-PROTEIN KINASE"/>
    <property type="match status" value="1"/>
</dbReference>
<evidence type="ECO:0000256" key="8">
    <source>
        <dbReference type="ARBA" id="ARBA00022692"/>
    </source>
</evidence>
<name>A0A6P1MB10_9BACT</name>
<feature type="domain" description="Tyrosine-protein kinase G-rich" evidence="20">
    <location>
        <begin position="365"/>
        <end position="433"/>
    </location>
</feature>
<evidence type="ECO:0000256" key="4">
    <source>
        <dbReference type="ARBA" id="ARBA00011903"/>
    </source>
</evidence>